<comment type="caution">
    <text evidence="2">The sequence shown here is derived from an EMBL/GenBank/DDBJ whole genome shotgun (WGS) entry which is preliminary data.</text>
</comment>
<organism evidence="2 3">
    <name type="scientific">Candidatus Competibacter denitrificans Run_A_D11</name>
    <dbReference type="NCBI Taxonomy" id="1400863"/>
    <lineage>
        <taxon>Bacteria</taxon>
        <taxon>Pseudomonadati</taxon>
        <taxon>Pseudomonadota</taxon>
        <taxon>Gammaproteobacteria</taxon>
        <taxon>Candidatus Competibacteraceae</taxon>
        <taxon>Candidatus Competibacter</taxon>
    </lineage>
</organism>
<dbReference type="EMBL" id="CBTJ020000102">
    <property type="protein sequence ID" value="CDI04295.1"/>
    <property type="molecule type" value="Genomic_DNA"/>
</dbReference>
<dbReference type="AlphaFoldDB" id="W6MCS7"/>
<dbReference type="PANTHER" id="PTHR36920:SF1">
    <property type="entry name" value="OUTER MEMBRANE PROTEIN W"/>
    <property type="match status" value="1"/>
</dbReference>
<dbReference type="RefSeq" id="WP_048676358.1">
    <property type="nucleotide sequence ID" value="NZ_CBTJ020000102.1"/>
</dbReference>
<dbReference type="GO" id="GO:0055085">
    <property type="term" value="P:transmembrane transport"/>
    <property type="evidence" value="ECO:0007669"/>
    <property type="project" value="TreeGrafter"/>
</dbReference>
<dbReference type="InterPro" id="IPR011250">
    <property type="entry name" value="OMP/PagP_B-barrel"/>
</dbReference>
<dbReference type="InterPro" id="IPR005618">
    <property type="entry name" value="OMPW"/>
</dbReference>
<feature type="signal peptide" evidence="1">
    <location>
        <begin position="1"/>
        <end position="25"/>
    </location>
</feature>
<reference evidence="2" key="2">
    <citation type="submission" date="2014-03" db="EMBL/GenBank/DDBJ databases">
        <title>Candidatus Competibacter-lineage genomes retrieved from metagenomes reveal functional metabolic diversity.</title>
        <authorList>
            <person name="McIlroy S.J."/>
            <person name="Albertsen M."/>
            <person name="Andresen E.K."/>
            <person name="Saunders A.M."/>
            <person name="Kristiansen R."/>
            <person name="Stokholm-Bjerregaard M."/>
            <person name="Nielsen K.L."/>
            <person name="Nielsen P.H."/>
        </authorList>
    </citation>
    <scope>NUCLEOTIDE SEQUENCE</scope>
    <source>
        <strain evidence="2">Run_A_D11</strain>
    </source>
</reference>
<dbReference type="PANTHER" id="PTHR36920">
    <property type="match status" value="1"/>
</dbReference>
<dbReference type="GO" id="GO:0019867">
    <property type="term" value="C:outer membrane"/>
    <property type="evidence" value="ECO:0007669"/>
    <property type="project" value="InterPro"/>
</dbReference>
<dbReference type="Proteomes" id="UP000035760">
    <property type="component" value="Unassembled WGS sequence"/>
</dbReference>
<keyword evidence="3" id="KW-1185">Reference proteome</keyword>
<keyword evidence="1" id="KW-0732">Signal</keyword>
<dbReference type="STRING" id="1400863.BN873_90046"/>
<feature type="chain" id="PRO_5004878794" evidence="1">
    <location>
        <begin position="26"/>
        <end position="206"/>
    </location>
</feature>
<gene>
    <name evidence="2" type="ORF">BN873_90046</name>
</gene>
<evidence type="ECO:0000313" key="3">
    <source>
        <dbReference type="Proteomes" id="UP000035760"/>
    </source>
</evidence>
<name>W6MCS7_9GAMM</name>
<proteinExistence type="predicted"/>
<reference evidence="2" key="1">
    <citation type="submission" date="2013-07" db="EMBL/GenBank/DDBJ databases">
        <authorList>
            <person name="McIlroy S."/>
        </authorList>
    </citation>
    <scope>NUCLEOTIDE SEQUENCE [LARGE SCALE GENOMIC DNA]</scope>
    <source>
        <strain evidence="2">Run_A_D11</strain>
    </source>
</reference>
<dbReference type="Pfam" id="PF03922">
    <property type="entry name" value="OmpW"/>
    <property type="match status" value="1"/>
</dbReference>
<evidence type="ECO:0000256" key="1">
    <source>
        <dbReference type="SAM" id="SignalP"/>
    </source>
</evidence>
<dbReference type="OrthoDB" id="9807574at2"/>
<dbReference type="SUPFAM" id="SSF56925">
    <property type="entry name" value="OMPA-like"/>
    <property type="match status" value="1"/>
</dbReference>
<dbReference type="Gene3D" id="2.40.160.20">
    <property type="match status" value="1"/>
</dbReference>
<protein>
    <submittedName>
        <fullName evidence="2">Outer membrane protein W</fullName>
    </submittedName>
</protein>
<sequence length="206" mass="22112">MSSKLAKSAVAAALAASLLTGVANAYQTGDWVVRGGIWGAFPKSDNLSLPLGTLEVDDGVTFGFNVTHMITPNLGVELLGAWPFSHDIKLGGRKVGETKHLPPTVTMQYHFLPQNTVRPYVGLGLNYTFFFDEGTTGALTGTKLSLKDSWGLAAQAGVDIDITPDWFVNLDVHYIDIDTKAKVNGATLGTVEIDPWVFGINIGTRF</sequence>
<accession>W6MCS7</accession>
<evidence type="ECO:0000313" key="2">
    <source>
        <dbReference type="EMBL" id="CDI04295.1"/>
    </source>
</evidence>